<dbReference type="GO" id="GO:0000166">
    <property type="term" value="F:nucleotide binding"/>
    <property type="evidence" value="ECO:0007669"/>
    <property type="project" value="InterPro"/>
</dbReference>
<dbReference type="InterPro" id="IPR036291">
    <property type="entry name" value="NAD(P)-bd_dom_sf"/>
</dbReference>
<protein>
    <submittedName>
        <fullName evidence="3">Putative dehydrogenase</fullName>
    </submittedName>
</protein>
<dbReference type="Gene3D" id="3.30.360.10">
    <property type="entry name" value="Dihydrodipicolinate Reductase, domain 2"/>
    <property type="match status" value="1"/>
</dbReference>
<comment type="caution">
    <text evidence="3">The sequence shown here is derived from an EMBL/GenBank/DDBJ whole genome shotgun (WGS) entry which is preliminary data.</text>
</comment>
<name>A0A366HVF9_9BACT</name>
<keyword evidence="4" id="KW-1185">Reference proteome</keyword>
<dbReference type="AlphaFoldDB" id="A0A366HVF9"/>
<dbReference type="PANTHER" id="PTHR43377:SF1">
    <property type="entry name" value="BILIVERDIN REDUCTASE A"/>
    <property type="match status" value="1"/>
</dbReference>
<proteinExistence type="predicted"/>
<gene>
    <name evidence="3" type="ORF">DES53_101660</name>
</gene>
<dbReference type="Pfam" id="PF01408">
    <property type="entry name" value="GFO_IDH_MocA"/>
    <property type="match status" value="1"/>
</dbReference>
<accession>A0A366HVF9</accession>
<dbReference type="SUPFAM" id="SSF51735">
    <property type="entry name" value="NAD(P)-binding Rossmann-fold domains"/>
    <property type="match status" value="1"/>
</dbReference>
<feature type="domain" description="Gfo/Idh/MocA-like oxidoreductase N-terminal" evidence="1">
    <location>
        <begin position="5"/>
        <end position="118"/>
    </location>
</feature>
<evidence type="ECO:0000313" key="4">
    <source>
        <dbReference type="Proteomes" id="UP000253426"/>
    </source>
</evidence>
<evidence type="ECO:0000259" key="1">
    <source>
        <dbReference type="Pfam" id="PF01408"/>
    </source>
</evidence>
<dbReference type="EMBL" id="QNRR01000001">
    <property type="protein sequence ID" value="RBP47860.1"/>
    <property type="molecule type" value="Genomic_DNA"/>
</dbReference>
<dbReference type="SUPFAM" id="SSF55347">
    <property type="entry name" value="Glyceraldehyde-3-phosphate dehydrogenase-like, C-terminal domain"/>
    <property type="match status" value="1"/>
</dbReference>
<dbReference type="Gene3D" id="3.40.50.720">
    <property type="entry name" value="NAD(P)-binding Rossmann-like Domain"/>
    <property type="match status" value="1"/>
</dbReference>
<dbReference type="RefSeq" id="WP_113956760.1">
    <property type="nucleotide sequence ID" value="NZ_QNRR01000001.1"/>
</dbReference>
<dbReference type="InterPro" id="IPR051450">
    <property type="entry name" value="Gfo/Idh/MocA_Oxidoreductases"/>
</dbReference>
<feature type="domain" description="GFO/IDH/MocA-like oxidoreductase" evidence="2">
    <location>
        <begin position="131"/>
        <end position="257"/>
    </location>
</feature>
<dbReference type="Proteomes" id="UP000253426">
    <property type="component" value="Unassembled WGS sequence"/>
</dbReference>
<evidence type="ECO:0000259" key="2">
    <source>
        <dbReference type="Pfam" id="PF22725"/>
    </source>
</evidence>
<dbReference type="InterPro" id="IPR000683">
    <property type="entry name" value="Gfo/Idh/MocA-like_OxRdtase_N"/>
</dbReference>
<dbReference type="OrthoDB" id="9783105at2"/>
<organism evidence="3 4">
    <name type="scientific">Roseimicrobium gellanilyticum</name>
    <dbReference type="NCBI Taxonomy" id="748857"/>
    <lineage>
        <taxon>Bacteria</taxon>
        <taxon>Pseudomonadati</taxon>
        <taxon>Verrucomicrobiota</taxon>
        <taxon>Verrucomicrobiia</taxon>
        <taxon>Verrucomicrobiales</taxon>
        <taxon>Verrucomicrobiaceae</taxon>
        <taxon>Roseimicrobium</taxon>
    </lineage>
</organism>
<dbReference type="Pfam" id="PF22725">
    <property type="entry name" value="GFO_IDH_MocA_C3"/>
    <property type="match status" value="1"/>
</dbReference>
<dbReference type="PANTHER" id="PTHR43377">
    <property type="entry name" value="BILIVERDIN REDUCTASE A"/>
    <property type="match status" value="1"/>
</dbReference>
<sequence length="343" mass="37260">MKKYKVGIIGYGWAAGAHIAAINATTHAQVTAVYSARKLDDAEVSARHGGTIKTYTDFDEFLNSGIDVVDICSMPALHAEQAIAAANAKKHIILEKPMAMNIADCRAIVAAAEKNGVKGCVCFECRYSGQFLATKSVLDQGLLGELHYAEVDYYHGIGPWYGQFRWNTGKENGGSALLTAGCHALDALLLCMGNDVESVSSLSTKSKSSIFEPYQYDTTSVTIVNFKGGRVGKCAAVVDCLQPYYFHTHLCGSEGSLLDDKFHSMKLGADKSGWSKLNLKMLDSGDVSDHPYQTQFQAFFDALEKGEDMPLTSFRESLRSFEVLFAADKSAEEGGRPVKLSEL</sequence>
<reference evidence="3 4" key="1">
    <citation type="submission" date="2018-06" db="EMBL/GenBank/DDBJ databases">
        <title>Genomic Encyclopedia of Type Strains, Phase IV (KMG-IV): sequencing the most valuable type-strain genomes for metagenomic binning, comparative biology and taxonomic classification.</title>
        <authorList>
            <person name="Goeker M."/>
        </authorList>
    </citation>
    <scope>NUCLEOTIDE SEQUENCE [LARGE SCALE GENOMIC DNA]</scope>
    <source>
        <strain evidence="3 4">DSM 25532</strain>
    </source>
</reference>
<dbReference type="InterPro" id="IPR055170">
    <property type="entry name" value="GFO_IDH_MocA-like_dom"/>
</dbReference>
<evidence type="ECO:0000313" key="3">
    <source>
        <dbReference type="EMBL" id="RBP47860.1"/>
    </source>
</evidence>